<sequence>MPSTTDLHDRLDKIAARLDAARQKMAFRRGLNDGHNLTSGELIARHRFLKETLDRDVAEIEVHDHHVSALERDVLAWINSIDLARS</sequence>
<dbReference type="AlphaFoldDB" id="A0A225NG29"/>
<dbReference type="RefSeq" id="WP_088652271.1">
    <property type="nucleotide sequence ID" value="NZ_AQQR01000018.1"/>
</dbReference>
<comment type="caution">
    <text evidence="1">The sequence shown here is derived from an EMBL/GenBank/DDBJ whole genome shotgun (WGS) entry which is preliminary data.</text>
</comment>
<gene>
    <name evidence="1" type="ORF">ATO3_23075</name>
</gene>
<protein>
    <submittedName>
        <fullName evidence="1">Uncharacterized protein</fullName>
    </submittedName>
</protein>
<evidence type="ECO:0000313" key="1">
    <source>
        <dbReference type="EMBL" id="OWU68998.1"/>
    </source>
</evidence>
<evidence type="ECO:0000313" key="2">
    <source>
        <dbReference type="Proteomes" id="UP000215377"/>
    </source>
</evidence>
<dbReference type="EMBL" id="AQQR01000018">
    <property type="protein sequence ID" value="OWU68998.1"/>
    <property type="molecule type" value="Genomic_DNA"/>
</dbReference>
<dbReference type="Proteomes" id="UP000215377">
    <property type="component" value="Unassembled WGS sequence"/>
</dbReference>
<reference evidence="1 2" key="1">
    <citation type="submission" date="2013-04" db="EMBL/GenBank/DDBJ databases">
        <title>Oceanicola sp. 22II1-22F33 Genome Sequencing.</title>
        <authorList>
            <person name="Lai Q."/>
            <person name="Li G."/>
            <person name="Shao Z."/>
        </authorList>
    </citation>
    <scope>NUCLEOTIDE SEQUENCE [LARGE SCALE GENOMIC DNA]</scope>
    <source>
        <strain evidence="1 2">22II1-22F33</strain>
    </source>
</reference>
<name>A0A225NG29_9RHOB</name>
<accession>A0A225NG29</accession>
<dbReference type="OrthoDB" id="7867935at2"/>
<keyword evidence="2" id="KW-1185">Reference proteome</keyword>
<proteinExistence type="predicted"/>
<organism evidence="1 2">
    <name type="scientific">Marinibacterium profundimaris</name>
    <dbReference type="NCBI Taxonomy" id="1679460"/>
    <lineage>
        <taxon>Bacteria</taxon>
        <taxon>Pseudomonadati</taxon>
        <taxon>Pseudomonadota</taxon>
        <taxon>Alphaproteobacteria</taxon>
        <taxon>Rhodobacterales</taxon>
        <taxon>Paracoccaceae</taxon>
        <taxon>Marinibacterium</taxon>
    </lineage>
</organism>